<accession>A0ABW8PG99</accession>
<dbReference type="GeneID" id="56895279"/>
<organism evidence="1 2">
    <name type="scientific">Flavobacterium covae</name>
    <dbReference type="NCBI Taxonomy" id="2906076"/>
    <lineage>
        <taxon>Bacteria</taxon>
        <taxon>Pseudomonadati</taxon>
        <taxon>Bacteroidota</taxon>
        <taxon>Flavobacteriia</taxon>
        <taxon>Flavobacteriales</taxon>
        <taxon>Flavobacteriaceae</taxon>
        <taxon>Flavobacterium</taxon>
    </lineage>
</organism>
<dbReference type="RefSeq" id="WP_060382301.1">
    <property type="nucleotide sequence ID" value="NZ_CP013992.1"/>
</dbReference>
<dbReference type="Pfam" id="PF19775">
    <property type="entry name" value="DUF6261"/>
    <property type="match status" value="1"/>
</dbReference>
<protein>
    <submittedName>
        <fullName evidence="1">DUF6261 family protein</fullName>
    </submittedName>
</protein>
<reference evidence="1 2" key="1">
    <citation type="submission" date="2024-02" db="EMBL/GenBank/DDBJ databases">
        <title>Comparative Genomic Analysis of Flavobacterium Species Causing Columnaris Disease of Freshwater Fish in Thailand: Insights into Virulence and Resistance Mechanisms.</title>
        <authorList>
            <person name="Nguyen D."/>
            <person name="Chokmangmeepisarn P."/>
            <person name="Khianchaikhan K."/>
            <person name="Morishita M."/>
            <person name="Bunnoy A."/>
            <person name="Rodkhum C."/>
        </authorList>
    </citation>
    <scope>NUCLEOTIDE SEQUENCE [LARGE SCALE GENOMIC DNA]</scope>
    <source>
        <strain evidence="1 2">PCBSB2203</strain>
    </source>
</reference>
<comment type="caution">
    <text evidence="1">The sequence shown here is derived from an EMBL/GenBank/DDBJ whole genome shotgun (WGS) entry which is preliminary data.</text>
</comment>
<name>A0ABW8PG99_9FLAO</name>
<evidence type="ECO:0000313" key="2">
    <source>
        <dbReference type="Proteomes" id="UP001621713"/>
    </source>
</evidence>
<proteinExistence type="predicted"/>
<sequence length="246" mass="28021">MINAIDLVKLRNAEYLQFMKDFVTIVERNDPNALNVTAKLADLQTKVGEMDTLFKKMLANENTTTLLNIDKRRDDCINGLFYVVQGYEYHFEETLRVAAQKLATNLRFYGSGISRLNYQAETATLTNIINDWETKPELIAALTTLNLTAWKDEMKKQNNAFNTVYLDRTQEYGNATPENLISKRNEANTVYYALRNRITAFHTLIEAPAISPYATSINQLNALIDQYNNLIVGRAKSVDLTTSTQN</sequence>
<keyword evidence="2" id="KW-1185">Reference proteome</keyword>
<gene>
    <name evidence="1" type="ORF">V3467_07035</name>
</gene>
<evidence type="ECO:0000313" key="1">
    <source>
        <dbReference type="EMBL" id="MFK7003605.1"/>
    </source>
</evidence>
<dbReference type="Proteomes" id="UP001621713">
    <property type="component" value="Unassembled WGS sequence"/>
</dbReference>
<dbReference type="InterPro" id="IPR046228">
    <property type="entry name" value="DUF6261"/>
</dbReference>
<dbReference type="EMBL" id="JAZHOJ010000011">
    <property type="protein sequence ID" value="MFK7003605.1"/>
    <property type="molecule type" value="Genomic_DNA"/>
</dbReference>